<dbReference type="EMBL" id="PUIV01000001">
    <property type="protein sequence ID" value="PWB95838.1"/>
    <property type="molecule type" value="Genomic_DNA"/>
</dbReference>
<keyword evidence="1 4" id="KW-0812">Transmembrane</keyword>
<keyword evidence="7" id="KW-1185">Reference proteome</keyword>
<evidence type="ECO:0000256" key="4">
    <source>
        <dbReference type="SAM" id="Phobius"/>
    </source>
</evidence>
<evidence type="ECO:0000256" key="3">
    <source>
        <dbReference type="ARBA" id="ARBA00023136"/>
    </source>
</evidence>
<evidence type="ECO:0000256" key="2">
    <source>
        <dbReference type="ARBA" id="ARBA00022989"/>
    </source>
</evidence>
<feature type="domain" description="Major facilitator superfamily (MFS) profile" evidence="5">
    <location>
        <begin position="213"/>
        <end position="395"/>
    </location>
</feature>
<organism evidence="6 7">
    <name type="scientific">Methylosinus sporium</name>
    <dbReference type="NCBI Taxonomy" id="428"/>
    <lineage>
        <taxon>Bacteria</taxon>
        <taxon>Pseudomonadati</taxon>
        <taxon>Pseudomonadota</taxon>
        <taxon>Alphaproteobacteria</taxon>
        <taxon>Hyphomicrobiales</taxon>
        <taxon>Methylocystaceae</taxon>
        <taxon>Methylosinus</taxon>
    </lineage>
</organism>
<evidence type="ECO:0000313" key="6">
    <source>
        <dbReference type="EMBL" id="PWB95838.1"/>
    </source>
</evidence>
<feature type="transmembrane region" description="Helical" evidence="4">
    <location>
        <begin position="99"/>
        <end position="121"/>
    </location>
</feature>
<keyword evidence="2 4" id="KW-1133">Transmembrane helix</keyword>
<evidence type="ECO:0000313" key="7">
    <source>
        <dbReference type="Proteomes" id="UP000245137"/>
    </source>
</evidence>
<keyword evidence="3 4" id="KW-0472">Membrane</keyword>
<feature type="transmembrane region" description="Helical" evidence="4">
    <location>
        <begin position="160"/>
        <end position="179"/>
    </location>
</feature>
<feature type="transmembrane region" description="Helical" evidence="4">
    <location>
        <begin position="12"/>
        <end position="33"/>
    </location>
</feature>
<dbReference type="InterPro" id="IPR036259">
    <property type="entry name" value="MFS_trans_sf"/>
</dbReference>
<evidence type="ECO:0000259" key="5">
    <source>
        <dbReference type="PROSITE" id="PS50850"/>
    </source>
</evidence>
<dbReference type="Proteomes" id="UP000245137">
    <property type="component" value="Unassembled WGS sequence"/>
</dbReference>
<dbReference type="GO" id="GO:0022857">
    <property type="term" value="F:transmembrane transporter activity"/>
    <property type="evidence" value="ECO:0007669"/>
    <property type="project" value="InterPro"/>
</dbReference>
<dbReference type="PANTHER" id="PTHR23539:SF1">
    <property type="entry name" value="MAJOR FACILITATOR SUPERFAMILY (MFS) PROFILE DOMAIN-CONTAINING PROTEIN"/>
    <property type="match status" value="1"/>
</dbReference>
<accession>A0A2U1SW62</accession>
<reference evidence="6 7" key="1">
    <citation type="journal article" date="2018" name="Appl. Microbiol. Biotechnol.">
        <title>Co-cultivation of the strictly anaerobic methanogen Methanosarcina barkeri with aerobic methanotrophs in an oxygen-limited membrane bioreactor.</title>
        <authorList>
            <person name="In 't Zandt M.H."/>
            <person name="van den Bosch T.J.M."/>
            <person name="Rijkers R."/>
            <person name="van Kessel M.A.H.J."/>
            <person name="Jetten M.S.M."/>
            <person name="Welte C.U."/>
        </authorList>
    </citation>
    <scope>NUCLEOTIDE SEQUENCE [LARGE SCALE GENOMIC DNA]</scope>
    <source>
        <strain evidence="6 7">DSM 17706</strain>
    </source>
</reference>
<feature type="transmembrane region" description="Helical" evidence="4">
    <location>
        <begin position="70"/>
        <end position="87"/>
    </location>
</feature>
<dbReference type="InterPro" id="IPR011701">
    <property type="entry name" value="MFS"/>
</dbReference>
<feature type="transmembrane region" description="Helical" evidence="4">
    <location>
        <begin position="337"/>
        <end position="360"/>
    </location>
</feature>
<evidence type="ECO:0000256" key="1">
    <source>
        <dbReference type="ARBA" id="ARBA00022692"/>
    </source>
</evidence>
<comment type="caution">
    <text evidence="6">The sequence shown here is derived from an EMBL/GenBank/DDBJ whole genome shotgun (WGS) entry which is preliminary data.</text>
</comment>
<dbReference type="SUPFAM" id="SSF103473">
    <property type="entry name" value="MFS general substrate transporter"/>
    <property type="match status" value="1"/>
</dbReference>
<protein>
    <submittedName>
        <fullName evidence="6">MFS transporter</fullName>
    </submittedName>
</protein>
<dbReference type="PROSITE" id="PS50850">
    <property type="entry name" value="MFS"/>
    <property type="match status" value="1"/>
</dbReference>
<gene>
    <name evidence="6" type="ORF">C5689_01715</name>
</gene>
<dbReference type="PANTHER" id="PTHR23539">
    <property type="entry name" value="MFS TRANSPORTER"/>
    <property type="match status" value="1"/>
</dbReference>
<feature type="transmembrane region" description="Helical" evidence="4">
    <location>
        <begin position="133"/>
        <end position="154"/>
    </location>
</feature>
<name>A0A2U1SW62_METSR</name>
<feature type="transmembrane region" description="Helical" evidence="4">
    <location>
        <begin position="213"/>
        <end position="235"/>
    </location>
</feature>
<proteinExistence type="predicted"/>
<dbReference type="AlphaFoldDB" id="A0A2U1SW62"/>
<feature type="transmembrane region" description="Helical" evidence="4">
    <location>
        <begin position="39"/>
        <end position="61"/>
    </location>
</feature>
<sequence length="395" mass="40835">MRFDALDRLNFFLADVRGGLGPFVGVFLFTQAHWSQAEIGAVLTVSGLVGIAAHPAVGAFIDRTRAKRQLLVVASFVLCGCGLAIIHAPSIPVVVAADIVMATLGAVFAPTVAAITLGLYGRDRLAERLGRNAAFDRAGNIFIAGIVGFVGVLASQTAPFYLTPIFAALAARAAFAIPAEAIDHNRARGLEDVDLAHPPQPGKLRDLLHYRTLLVYAAAAALFNFANAPTLSLIAQKLASENPGFESGVTSAAIILAQLSTIGMALIVERADLIGRKPLIVLAFAALFARDLACVFAETPLHLLAAQLLDGVGGGLFDALLPLVLADIMRGTGHYSLARGGLGFVQGVGGATSLSVAGFIVTSVGYAPTFLALAAVALAGLALVLVAMPETGPKR</sequence>
<feature type="transmembrane region" description="Helical" evidence="4">
    <location>
        <begin position="247"/>
        <end position="267"/>
    </location>
</feature>
<dbReference type="InterPro" id="IPR020846">
    <property type="entry name" value="MFS_dom"/>
</dbReference>
<dbReference type="Pfam" id="PF07690">
    <property type="entry name" value="MFS_1"/>
    <property type="match status" value="1"/>
</dbReference>
<feature type="transmembrane region" description="Helical" evidence="4">
    <location>
        <begin position="366"/>
        <end position="388"/>
    </location>
</feature>
<dbReference type="Gene3D" id="1.20.1250.20">
    <property type="entry name" value="MFS general substrate transporter like domains"/>
    <property type="match status" value="2"/>
</dbReference>